<proteinExistence type="predicted"/>
<comment type="caution">
    <text evidence="2">The sequence shown here is derived from an EMBL/GenBank/DDBJ whole genome shotgun (WGS) entry which is preliminary data.</text>
</comment>
<dbReference type="InterPro" id="IPR029058">
    <property type="entry name" value="AB_hydrolase_fold"/>
</dbReference>
<organism evidence="2 3">
    <name type="scientific">Amnibacterium setariae</name>
    <dbReference type="NCBI Taxonomy" id="2306585"/>
    <lineage>
        <taxon>Bacteria</taxon>
        <taxon>Bacillati</taxon>
        <taxon>Actinomycetota</taxon>
        <taxon>Actinomycetes</taxon>
        <taxon>Micrococcales</taxon>
        <taxon>Microbacteriaceae</taxon>
        <taxon>Amnibacterium</taxon>
    </lineage>
</organism>
<dbReference type="InterPro" id="IPR000073">
    <property type="entry name" value="AB_hydrolase_1"/>
</dbReference>
<keyword evidence="2" id="KW-0378">Hydrolase</keyword>
<accession>A0A3A1TVE1</accession>
<gene>
    <name evidence="2" type="ORF">D1781_09620</name>
</gene>
<dbReference type="RefSeq" id="WP_119482099.1">
    <property type="nucleotide sequence ID" value="NZ_QXTG01000002.1"/>
</dbReference>
<name>A0A3A1TVE1_9MICO</name>
<sequence>MAGAVEPVEVGTPAGPVAVHVLGAGLPTVLWHGLYADGSSWGYLLPALLPGRRLLVVDGPGWGRSLRTRRSVGDAAVLDAARAVVRTLAPGSAVDWVGTGWGGRVGLELAARSPELVRSLVAAMADPAPMPAEERRAVRRVLRRLRVVGPIGPVGRAIVVDQLSPASASEPQTVGALLDALLLAGRFRAARSVGRFDVRRPDLTGLLPAVTAPLLLVASDDAGPLPEARAASLAALAPFARVTTVPEARGQLALDRPEAFGRAVQDFWTGLAVPD</sequence>
<dbReference type="SUPFAM" id="SSF53474">
    <property type="entry name" value="alpha/beta-Hydrolases"/>
    <property type="match status" value="1"/>
</dbReference>
<evidence type="ECO:0000313" key="2">
    <source>
        <dbReference type="EMBL" id="RIX27790.1"/>
    </source>
</evidence>
<evidence type="ECO:0000313" key="3">
    <source>
        <dbReference type="Proteomes" id="UP000265742"/>
    </source>
</evidence>
<dbReference type="InterPro" id="IPR050266">
    <property type="entry name" value="AB_hydrolase_sf"/>
</dbReference>
<dbReference type="PANTHER" id="PTHR43798">
    <property type="entry name" value="MONOACYLGLYCEROL LIPASE"/>
    <property type="match status" value="1"/>
</dbReference>
<reference evidence="3" key="1">
    <citation type="submission" date="2018-09" db="EMBL/GenBank/DDBJ databases">
        <authorList>
            <person name="Kim I."/>
        </authorList>
    </citation>
    <scope>NUCLEOTIDE SEQUENCE [LARGE SCALE GENOMIC DNA]</scope>
    <source>
        <strain evidence="3">DD4a</strain>
    </source>
</reference>
<protein>
    <submittedName>
        <fullName evidence="2">Alpha/beta hydrolase</fullName>
    </submittedName>
</protein>
<dbReference type="OrthoDB" id="3396704at2"/>
<dbReference type="Pfam" id="PF00561">
    <property type="entry name" value="Abhydrolase_1"/>
    <property type="match status" value="1"/>
</dbReference>
<dbReference type="AlphaFoldDB" id="A0A3A1TVE1"/>
<dbReference type="EMBL" id="QXTG01000002">
    <property type="protein sequence ID" value="RIX27790.1"/>
    <property type="molecule type" value="Genomic_DNA"/>
</dbReference>
<evidence type="ECO:0000259" key="1">
    <source>
        <dbReference type="Pfam" id="PF00561"/>
    </source>
</evidence>
<dbReference type="Proteomes" id="UP000265742">
    <property type="component" value="Unassembled WGS sequence"/>
</dbReference>
<dbReference type="GO" id="GO:0016787">
    <property type="term" value="F:hydrolase activity"/>
    <property type="evidence" value="ECO:0007669"/>
    <property type="project" value="UniProtKB-KW"/>
</dbReference>
<dbReference type="Gene3D" id="3.40.50.1820">
    <property type="entry name" value="alpha/beta hydrolase"/>
    <property type="match status" value="1"/>
</dbReference>
<feature type="domain" description="AB hydrolase-1" evidence="1">
    <location>
        <begin position="29"/>
        <end position="139"/>
    </location>
</feature>
<keyword evidence="3" id="KW-1185">Reference proteome</keyword>